<sequence length="383" mass="42882">MTSPGGSHVTLRGLMKVKAGIDIAAREIQFVRTKGLSALTIESDRMVFRGMASCLDAIMDKFHRKWSEAVEYAETHSDAIFPTSEDNKLFEDTKLQYYEAKGYEIHILSMQNPPQRSSLSFLDASQIPGGPRPRAILPKIPIKTFSGDISQWPSFKQLFTSLIKNELSLSPVERFHYLVGYLQGPAFDVIKHIPVAEENFEQAWEALLRVYDDKRKIASNHLEHLLSFKPASGKPTYASLQSYLSGVMESITSLKNLGIPNLSNYLLCELALRGLDHVTREAFEIEQIGEEFPSCEALEEFIQGRCHVLRLTQDPVSKPSTSDANSKPESKSPSAAFRSPNKFGSSSNRKSHQALLAHSSKPNTIQQNILSKIRYPEIPESPD</sequence>
<gene>
    <name evidence="2" type="ORF">GE061_000617</name>
</gene>
<evidence type="ECO:0000313" key="2">
    <source>
        <dbReference type="EMBL" id="KAF6216277.1"/>
    </source>
</evidence>
<dbReference type="PANTHER" id="PTHR22954:SF3">
    <property type="entry name" value="PROTEIN CBG08539"/>
    <property type="match status" value="1"/>
</dbReference>
<keyword evidence="3" id="KW-1185">Reference proteome</keyword>
<dbReference type="InterPro" id="IPR005312">
    <property type="entry name" value="DUF1759"/>
</dbReference>
<organism evidence="2 3">
    <name type="scientific">Apolygus lucorum</name>
    <name type="common">Small green plant bug</name>
    <name type="synonym">Lygocoris lucorum</name>
    <dbReference type="NCBI Taxonomy" id="248454"/>
    <lineage>
        <taxon>Eukaryota</taxon>
        <taxon>Metazoa</taxon>
        <taxon>Ecdysozoa</taxon>
        <taxon>Arthropoda</taxon>
        <taxon>Hexapoda</taxon>
        <taxon>Insecta</taxon>
        <taxon>Pterygota</taxon>
        <taxon>Neoptera</taxon>
        <taxon>Paraneoptera</taxon>
        <taxon>Hemiptera</taxon>
        <taxon>Heteroptera</taxon>
        <taxon>Panheteroptera</taxon>
        <taxon>Cimicomorpha</taxon>
        <taxon>Miridae</taxon>
        <taxon>Mirini</taxon>
        <taxon>Apolygus</taxon>
    </lineage>
</organism>
<accession>A0A8S9Y4U9</accession>
<dbReference type="OrthoDB" id="6628072at2759"/>
<dbReference type="Pfam" id="PF03564">
    <property type="entry name" value="DUF1759"/>
    <property type="match status" value="1"/>
</dbReference>
<feature type="region of interest" description="Disordered" evidence="1">
    <location>
        <begin position="315"/>
        <end position="383"/>
    </location>
</feature>
<name>A0A8S9Y4U9_APOLU</name>
<dbReference type="AlphaFoldDB" id="A0A8S9Y4U9"/>
<feature type="compositionally biased region" description="Polar residues" evidence="1">
    <location>
        <begin position="315"/>
        <end position="333"/>
    </location>
</feature>
<reference evidence="2" key="1">
    <citation type="journal article" date="2021" name="Mol. Ecol. Resour.">
        <title>Apolygus lucorum genome provides insights into omnivorousness and mesophyll feeding.</title>
        <authorList>
            <person name="Liu Y."/>
            <person name="Liu H."/>
            <person name="Wang H."/>
            <person name="Huang T."/>
            <person name="Liu B."/>
            <person name="Yang B."/>
            <person name="Yin L."/>
            <person name="Li B."/>
            <person name="Zhang Y."/>
            <person name="Zhang S."/>
            <person name="Jiang F."/>
            <person name="Zhang X."/>
            <person name="Ren Y."/>
            <person name="Wang B."/>
            <person name="Wang S."/>
            <person name="Lu Y."/>
            <person name="Wu K."/>
            <person name="Fan W."/>
            <person name="Wang G."/>
        </authorList>
    </citation>
    <scope>NUCLEOTIDE SEQUENCE</scope>
    <source>
        <strain evidence="2">12Hb</strain>
    </source>
</reference>
<evidence type="ECO:0000256" key="1">
    <source>
        <dbReference type="SAM" id="MobiDB-lite"/>
    </source>
</evidence>
<proteinExistence type="predicted"/>
<dbReference type="Proteomes" id="UP000466442">
    <property type="component" value="Linkage Group LG1"/>
</dbReference>
<feature type="compositionally biased region" description="Polar residues" evidence="1">
    <location>
        <begin position="360"/>
        <end position="370"/>
    </location>
</feature>
<comment type="caution">
    <text evidence="2">The sequence shown here is derived from an EMBL/GenBank/DDBJ whole genome shotgun (WGS) entry which is preliminary data.</text>
</comment>
<protein>
    <submittedName>
        <fullName evidence="2">Uncharacterized protein</fullName>
    </submittedName>
</protein>
<evidence type="ECO:0000313" key="3">
    <source>
        <dbReference type="Proteomes" id="UP000466442"/>
    </source>
</evidence>
<dbReference type="PANTHER" id="PTHR22954">
    <property type="entry name" value="RETROVIRAL PROTEASE-RELATED"/>
    <property type="match status" value="1"/>
</dbReference>
<dbReference type="EMBL" id="WIXP02000001">
    <property type="protein sequence ID" value="KAF6216277.1"/>
    <property type="molecule type" value="Genomic_DNA"/>
</dbReference>